<feature type="binding site" evidence="4">
    <location>
        <position position="228"/>
    </location>
    <ligand>
        <name>pyruvate</name>
        <dbReference type="ChEBI" id="CHEBI:15361"/>
    </ligand>
</feature>
<accession>A0A9P4J466</accession>
<keyword evidence="6" id="KW-1185">Reference proteome</keyword>
<dbReference type="PRINTS" id="PR00146">
    <property type="entry name" value="DHPICSNTHASE"/>
</dbReference>
<dbReference type="PANTHER" id="PTHR12128">
    <property type="entry name" value="DIHYDRODIPICOLINATE SYNTHASE"/>
    <property type="match status" value="1"/>
</dbReference>
<dbReference type="GO" id="GO:0008840">
    <property type="term" value="F:4-hydroxy-tetrahydrodipicolinate synthase activity"/>
    <property type="evidence" value="ECO:0007669"/>
    <property type="project" value="TreeGrafter"/>
</dbReference>
<dbReference type="Gene3D" id="3.20.20.70">
    <property type="entry name" value="Aldolase class I"/>
    <property type="match status" value="1"/>
</dbReference>
<dbReference type="PIRSF" id="PIRSF001365">
    <property type="entry name" value="DHDPS"/>
    <property type="match status" value="1"/>
</dbReference>
<proteinExistence type="inferred from homology"/>
<dbReference type="Proteomes" id="UP000799439">
    <property type="component" value="Unassembled WGS sequence"/>
</dbReference>
<dbReference type="SUPFAM" id="SSF51569">
    <property type="entry name" value="Aldolase"/>
    <property type="match status" value="1"/>
</dbReference>
<evidence type="ECO:0000313" key="6">
    <source>
        <dbReference type="Proteomes" id="UP000799439"/>
    </source>
</evidence>
<dbReference type="PANTHER" id="PTHR12128:SF66">
    <property type="entry name" value="4-HYDROXY-2-OXOGLUTARATE ALDOLASE, MITOCHONDRIAL"/>
    <property type="match status" value="1"/>
</dbReference>
<reference evidence="5" key="1">
    <citation type="journal article" date="2020" name="Stud. Mycol.">
        <title>101 Dothideomycetes genomes: a test case for predicting lifestyles and emergence of pathogens.</title>
        <authorList>
            <person name="Haridas S."/>
            <person name="Albert R."/>
            <person name="Binder M."/>
            <person name="Bloem J."/>
            <person name="Labutti K."/>
            <person name="Salamov A."/>
            <person name="Andreopoulos B."/>
            <person name="Baker S."/>
            <person name="Barry K."/>
            <person name="Bills G."/>
            <person name="Bluhm B."/>
            <person name="Cannon C."/>
            <person name="Castanera R."/>
            <person name="Culley D."/>
            <person name="Daum C."/>
            <person name="Ezra D."/>
            <person name="Gonzalez J."/>
            <person name="Henrissat B."/>
            <person name="Kuo A."/>
            <person name="Liang C."/>
            <person name="Lipzen A."/>
            <person name="Lutzoni F."/>
            <person name="Magnuson J."/>
            <person name="Mondo S."/>
            <person name="Nolan M."/>
            <person name="Ohm R."/>
            <person name="Pangilinan J."/>
            <person name="Park H.-J."/>
            <person name="Ramirez L."/>
            <person name="Alfaro M."/>
            <person name="Sun H."/>
            <person name="Tritt A."/>
            <person name="Yoshinaga Y."/>
            <person name="Zwiers L.-H."/>
            <person name="Turgeon B."/>
            <person name="Goodwin S."/>
            <person name="Spatafora J."/>
            <person name="Crous P."/>
            <person name="Grigoriev I."/>
        </authorList>
    </citation>
    <scope>NUCLEOTIDE SEQUENCE</scope>
    <source>
        <strain evidence="5">CBS 260.36</strain>
    </source>
</reference>
<evidence type="ECO:0000256" key="1">
    <source>
        <dbReference type="ARBA" id="ARBA00023239"/>
    </source>
</evidence>
<dbReference type="InterPro" id="IPR013785">
    <property type="entry name" value="Aldolase_TIM"/>
</dbReference>
<comment type="caution">
    <text evidence="5">The sequence shown here is derived from an EMBL/GenBank/DDBJ whole genome shotgun (WGS) entry which is preliminary data.</text>
</comment>
<name>A0A9P4J466_9PEZI</name>
<feature type="active site" description="Proton donor/acceptor" evidence="3">
    <location>
        <position position="156"/>
    </location>
</feature>
<gene>
    <name evidence="5" type="ORF">K461DRAFT_293122</name>
</gene>
<evidence type="ECO:0000256" key="4">
    <source>
        <dbReference type="PIRSR" id="PIRSR001365-2"/>
    </source>
</evidence>
<keyword evidence="1 2" id="KW-0456">Lyase</keyword>
<dbReference type="InterPro" id="IPR002220">
    <property type="entry name" value="DapA-like"/>
</dbReference>
<dbReference type="SMART" id="SM01130">
    <property type="entry name" value="DHDPS"/>
    <property type="match status" value="1"/>
</dbReference>
<dbReference type="EMBL" id="ML996084">
    <property type="protein sequence ID" value="KAF2154479.1"/>
    <property type="molecule type" value="Genomic_DNA"/>
</dbReference>
<protein>
    <submittedName>
        <fullName evidence="5">Aldolase</fullName>
    </submittedName>
</protein>
<sequence length="323" mass="34972">MQPVTNRNGVHSTYSYPPGIHVPSLTFFGDDARQEIDWTVQEKHFEFLITNGVHGIVIAGTNGEAATLSSAEKAQLVRAVRKTAQRIGRQQFPVTLGGVAGCTRDAVQQTVEAKEAGADFFLALIPSFFHFAIDQAAIINYFEELADGSPIPILIYNFPGVVAGLDVNSEILEVLGKHPNIAGVKLTCGGIAKVARVAAAYKRSEFCALAGQSDWLVPALSVGGTGCITGVANLYPKTCVQLYDLYVAGKFEEASALQVKLSVMEWGFAKGGINGTKWVVAKKRGYPETSSHCRRPYPVYASAEKKQWILNQVSVLDENEESF</sequence>
<dbReference type="AlphaFoldDB" id="A0A9P4J466"/>
<organism evidence="5 6">
    <name type="scientific">Myriangium duriaei CBS 260.36</name>
    <dbReference type="NCBI Taxonomy" id="1168546"/>
    <lineage>
        <taxon>Eukaryota</taxon>
        <taxon>Fungi</taxon>
        <taxon>Dikarya</taxon>
        <taxon>Ascomycota</taxon>
        <taxon>Pezizomycotina</taxon>
        <taxon>Dothideomycetes</taxon>
        <taxon>Dothideomycetidae</taxon>
        <taxon>Myriangiales</taxon>
        <taxon>Myriangiaceae</taxon>
        <taxon>Myriangium</taxon>
    </lineage>
</organism>
<dbReference type="CDD" id="cd00408">
    <property type="entry name" value="DHDPS-like"/>
    <property type="match status" value="1"/>
</dbReference>
<feature type="active site" description="Schiff-base intermediate with substrate" evidence="3">
    <location>
        <position position="185"/>
    </location>
</feature>
<evidence type="ECO:0000256" key="2">
    <source>
        <dbReference type="PIRNR" id="PIRNR001365"/>
    </source>
</evidence>
<dbReference type="Pfam" id="PF00701">
    <property type="entry name" value="DHDPS"/>
    <property type="match status" value="1"/>
</dbReference>
<dbReference type="OrthoDB" id="191315at2759"/>
<evidence type="ECO:0000256" key="3">
    <source>
        <dbReference type="PIRSR" id="PIRSR001365-1"/>
    </source>
</evidence>
<evidence type="ECO:0000313" key="5">
    <source>
        <dbReference type="EMBL" id="KAF2154479.1"/>
    </source>
</evidence>
<comment type="similarity">
    <text evidence="2">Belongs to the DapA family.</text>
</comment>